<evidence type="ECO:0000313" key="10">
    <source>
        <dbReference type="EMBL" id="RRC99911.1"/>
    </source>
</evidence>
<dbReference type="GO" id="GO:0016829">
    <property type="term" value="F:lyase activity"/>
    <property type="evidence" value="ECO:0007669"/>
    <property type="project" value="UniProtKB-KW"/>
</dbReference>
<comment type="pathway">
    <text evidence="2">Porphyrin-containing compound metabolism.</text>
</comment>
<evidence type="ECO:0000256" key="2">
    <source>
        <dbReference type="ARBA" id="ARBA00023444"/>
    </source>
</evidence>
<dbReference type="PANTHER" id="PTHR43413">
    <property type="entry name" value="TRANSCRIPTIONAL REGULATOR, ASNC FAMILY"/>
    <property type="match status" value="1"/>
</dbReference>
<dbReference type="Proteomes" id="UP000267535">
    <property type="component" value="Unassembled WGS sequence"/>
</dbReference>
<evidence type="ECO:0000256" key="4">
    <source>
        <dbReference type="ARBA" id="ARBA00023465"/>
    </source>
</evidence>
<proteinExistence type="inferred from homology"/>
<dbReference type="Pfam" id="PF17805">
    <property type="entry name" value="AsnC_trans_reg2"/>
    <property type="match status" value="1"/>
</dbReference>
<evidence type="ECO:0000256" key="7">
    <source>
        <dbReference type="ARBA" id="ARBA00048470"/>
    </source>
</evidence>
<organism evidence="10 11">
    <name type="scientific">Amphritea balenae</name>
    <dbReference type="NCBI Taxonomy" id="452629"/>
    <lineage>
        <taxon>Bacteria</taxon>
        <taxon>Pseudomonadati</taxon>
        <taxon>Pseudomonadota</taxon>
        <taxon>Gammaproteobacteria</taxon>
        <taxon>Oceanospirillales</taxon>
        <taxon>Oceanospirillaceae</taxon>
        <taxon>Amphritea</taxon>
    </lineage>
</organism>
<comment type="function">
    <text evidence="6">Involved in heme d1 biosynthesis. Catalyzes the decarboxylation of siroheme into didecarboxysiroheme.</text>
</comment>
<dbReference type="InterPro" id="IPR053953">
    <property type="entry name" value="NirdL-like_HTH"/>
</dbReference>
<comment type="caution">
    <text evidence="10">The sequence shown here is derived from an EMBL/GenBank/DDBJ whole genome shotgun (WGS) entry which is preliminary data.</text>
</comment>
<comment type="subunit">
    <text evidence="4">Probably forms a complex composed of NirD, NirL, NirG and NirH. All proteins are required for the total conversion of siroheme to didecarboxysiroheme.</text>
</comment>
<evidence type="ECO:0000259" key="8">
    <source>
        <dbReference type="Pfam" id="PF17805"/>
    </source>
</evidence>
<evidence type="ECO:0000256" key="5">
    <source>
        <dbReference type="ARBA" id="ARBA00023471"/>
    </source>
</evidence>
<evidence type="ECO:0000256" key="3">
    <source>
        <dbReference type="ARBA" id="ARBA00023457"/>
    </source>
</evidence>
<dbReference type="PANTHER" id="PTHR43413:SF1">
    <property type="entry name" value="SIROHEME DECARBOXYLASE NIRL SUBUNIT"/>
    <property type="match status" value="1"/>
</dbReference>
<protein>
    <recommendedName>
        <fullName evidence="5">siroheme decarboxylase</fullName>
        <ecNumber evidence="5">4.1.1.111</ecNumber>
    </recommendedName>
</protein>
<evidence type="ECO:0000313" key="11">
    <source>
        <dbReference type="Proteomes" id="UP000267535"/>
    </source>
</evidence>
<name>A0A3P1SRV8_9GAMM</name>
<comment type="similarity">
    <text evidence="3">Belongs to the Ahb/Nir family.</text>
</comment>
<accession>A0A3P1SRV8</accession>
<gene>
    <name evidence="10" type="ORF">EHS89_06725</name>
</gene>
<dbReference type="Gene3D" id="3.30.70.3460">
    <property type="match status" value="1"/>
</dbReference>
<dbReference type="EMBL" id="RQXV01000003">
    <property type="protein sequence ID" value="RRC99911.1"/>
    <property type="molecule type" value="Genomic_DNA"/>
</dbReference>
<comment type="catalytic activity">
    <reaction evidence="7">
        <text>siroheme + 2 H(+) = 12,18-didecarboxysiroheme + 2 CO2</text>
        <dbReference type="Rhea" id="RHEA:19093"/>
        <dbReference type="ChEBI" id="CHEBI:15378"/>
        <dbReference type="ChEBI" id="CHEBI:16526"/>
        <dbReference type="ChEBI" id="CHEBI:60052"/>
        <dbReference type="ChEBI" id="CHEBI:140497"/>
        <dbReference type="EC" id="4.1.1.111"/>
    </reaction>
</comment>
<keyword evidence="1" id="KW-0456">Lyase</keyword>
<dbReference type="AlphaFoldDB" id="A0A3P1SRV8"/>
<feature type="domain" description="Siroheme decarboxylase AsnC-like ligand binding" evidence="8">
    <location>
        <begin position="69"/>
        <end position="156"/>
    </location>
</feature>
<reference evidence="10 11" key="1">
    <citation type="submission" date="2018-11" db="EMBL/GenBank/DDBJ databases">
        <title>The draft genome sequence of Amphritea balenae JAMM 1525T.</title>
        <authorList>
            <person name="Fang Z."/>
            <person name="Zhang Y."/>
            <person name="Han X."/>
        </authorList>
    </citation>
    <scope>NUCLEOTIDE SEQUENCE [LARGE SCALE GENOMIC DNA]</scope>
    <source>
        <strain evidence="10 11">JAMM 1525</strain>
    </source>
</reference>
<evidence type="ECO:0000256" key="6">
    <source>
        <dbReference type="ARBA" id="ARBA00045291"/>
    </source>
</evidence>
<keyword evidence="11" id="KW-1185">Reference proteome</keyword>
<evidence type="ECO:0000256" key="1">
    <source>
        <dbReference type="ARBA" id="ARBA00023239"/>
    </source>
</evidence>
<dbReference type="RefSeq" id="WP_124925381.1">
    <property type="nucleotide sequence ID" value="NZ_BMOH01000005.1"/>
</dbReference>
<dbReference type="InterPro" id="IPR050684">
    <property type="entry name" value="HTH-Siroheme_Decarb"/>
</dbReference>
<dbReference type="InterPro" id="IPR040523">
    <property type="entry name" value="AsnC_trans_reg2"/>
</dbReference>
<dbReference type="Pfam" id="PF22451">
    <property type="entry name" value="NirdL-like_HTH"/>
    <property type="match status" value="1"/>
</dbReference>
<dbReference type="OrthoDB" id="5568033at2"/>
<dbReference type="EC" id="4.1.1.111" evidence="5"/>
<evidence type="ECO:0000259" key="9">
    <source>
        <dbReference type="Pfam" id="PF22451"/>
    </source>
</evidence>
<feature type="domain" description="Siroheme decarboxylase NirL-like HTH" evidence="9">
    <location>
        <begin position="13"/>
        <end position="58"/>
    </location>
</feature>
<sequence length="182" mass="21120">MNAQFNPLDPIDLALLHLMQEGLPLVPRPYAALAEELDCSEELLAERLTFLHESNQLRRSGLIIRHRPLGFKANAMVVWNLPNEQLQEIAEKLAVQPCVTLCYERPRRLPDWPYNLFTMIHGRSKEQVHEQLSEILERLELQHIEHDLLFSETCYKQCGGRYLQKKKKNQKKETVKGVAVNG</sequence>